<dbReference type="Proteomes" id="UP001500620">
    <property type="component" value="Unassembled WGS sequence"/>
</dbReference>
<dbReference type="Pfam" id="PF14552">
    <property type="entry name" value="Tautomerase_2"/>
    <property type="match status" value="1"/>
</dbReference>
<dbReference type="RefSeq" id="WP_345131649.1">
    <property type="nucleotide sequence ID" value="NZ_BAABAT010000019.1"/>
</dbReference>
<sequence>MISEHGESELFLDPTFMCMQRSSDTMIITLQLGAHRPLEDKRAVAAVINNLVIEALGVSPHDIFIALIPVPNENFSFGRGELQLADGAPRW</sequence>
<dbReference type="PANTHER" id="PTHR38460:SF1">
    <property type="entry name" value="TAUTOMERASE YOLI-RELATED"/>
    <property type="match status" value="1"/>
</dbReference>
<evidence type="ECO:0000313" key="1">
    <source>
        <dbReference type="EMBL" id="GAA4254643.1"/>
    </source>
</evidence>
<name>A0ABP8DFC6_9ACTN</name>
<reference evidence="2" key="1">
    <citation type="journal article" date="2019" name="Int. J. Syst. Evol. Microbiol.">
        <title>The Global Catalogue of Microorganisms (GCM) 10K type strain sequencing project: providing services to taxonomists for standard genome sequencing and annotation.</title>
        <authorList>
            <consortium name="The Broad Institute Genomics Platform"/>
            <consortium name="The Broad Institute Genome Sequencing Center for Infectious Disease"/>
            <person name="Wu L."/>
            <person name="Ma J."/>
        </authorList>
    </citation>
    <scope>NUCLEOTIDE SEQUENCE [LARGE SCALE GENOMIC DNA]</scope>
    <source>
        <strain evidence="2">JCM 17441</strain>
    </source>
</reference>
<accession>A0ABP8DFC6</accession>
<dbReference type="InterPro" id="IPR037479">
    <property type="entry name" value="Tauto_MSAD"/>
</dbReference>
<keyword evidence="2" id="KW-1185">Reference proteome</keyword>
<proteinExistence type="predicted"/>
<evidence type="ECO:0008006" key="3">
    <source>
        <dbReference type="Google" id="ProtNLM"/>
    </source>
</evidence>
<dbReference type="InterPro" id="IPR014347">
    <property type="entry name" value="Tautomerase/MIF_sf"/>
</dbReference>
<dbReference type="EMBL" id="BAABAT010000019">
    <property type="protein sequence ID" value="GAA4254643.1"/>
    <property type="molecule type" value="Genomic_DNA"/>
</dbReference>
<evidence type="ECO:0000313" key="2">
    <source>
        <dbReference type="Proteomes" id="UP001500620"/>
    </source>
</evidence>
<protein>
    <recommendedName>
        <fullName evidence="3">4-oxalocrotonate tautomerase</fullName>
    </recommendedName>
</protein>
<dbReference type="Gene3D" id="3.30.429.10">
    <property type="entry name" value="Macrophage Migration Inhibitory Factor"/>
    <property type="match status" value="1"/>
</dbReference>
<organism evidence="1 2">
    <name type="scientific">Dactylosporangium darangshiense</name>
    <dbReference type="NCBI Taxonomy" id="579108"/>
    <lineage>
        <taxon>Bacteria</taxon>
        <taxon>Bacillati</taxon>
        <taxon>Actinomycetota</taxon>
        <taxon>Actinomycetes</taxon>
        <taxon>Micromonosporales</taxon>
        <taxon>Micromonosporaceae</taxon>
        <taxon>Dactylosporangium</taxon>
    </lineage>
</organism>
<gene>
    <name evidence="1" type="ORF">GCM10022255_060090</name>
</gene>
<dbReference type="SUPFAM" id="SSF55331">
    <property type="entry name" value="Tautomerase/MIF"/>
    <property type="match status" value="1"/>
</dbReference>
<dbReference type="PANTHER" id="PTHR38460">
    <property type="entry name" value="TAUTOMERASE YOLI-RELATED"/>
    <property type="match status" value="1"/>
</dbReference>
<comment type="caution">
    <text evidence="1">The sequence shown here is derived from an EMBL/GenBank/DDBJ whole genome shotgun (WGS) entry which is preliminary data.</text>
</comment>